<dbReference type="Proteomes" id="UP001610432">
    <property type="component" value="Unassembled WGS sequence"/>
</dbReference>
<feature type="region of interest" description="Disordered" evidence="11">
    <location>
        <begin position="1"/>
        <end position="71"/>
    </location>
</feature>
<dbReference type="PIRSF" id="PIRSF018148">
    <property type="entry name" value="UCP018148_CBS_YBR214w"/>
    <property type="match status" value="1"/>
</dbReference>
<dbReference type="Pfam" id="PF00571">
    <property type="entry name" value="CBS"/>
    <property type="match status" value="2"/>
</dbReference>
<evidence type="ECO:0000256" key="1">
    <source>
        <dbReference type="ARBA" id="ARBA00002656"/>
    </source>
</evidence>
<accession>A0ABR4L8U5</accession>
<evidence type="ECO:0000256" key="9">
    <source>
        <dbReference type="PIRNR" id="PIRNR018148"/>
    </source>
</evidence>
<dbReference type="SUPFAM" id="SSF54631">
    <property type="entry name" value="CBS-domain pair"/>
    <property type="match status" value="2"/>
</dbReference>
<keyword evidence="8 10" id="KW-0129">CBS domain</keyword>
<keyword evidence="14" id="KW-1185">Reference proteome</keyword>
<comment type="caution">
    <text evidence="13">The sequence shown here is derived from an EMBL/GenBank/DDBJ whole genome shotgun (WGS) entry which is preliminary data.</text>
</comment>
<dbReference type="Gene3D" id="3.10.580.10">
    <property type="entry name" value="CBS-domain"/>
    <property type="match status" value="2"/>
</dbReference>
<feature type="compositionally biased region" description="Low complexity" evidence="11">
    <location>
        <begin position="21"/>
        <end position="32"/>
    </location>
</feature>
<dbReference type="InterPro" id="IPR050511">
    <property type="entry name" value="AMPK_gamma/SDS23_families"/>
</dbReference>
<evidence type="ECO:0000313" key="14">
    <source>
        <dbReference type="Proteomes" id="UP001610432"/>
    </source>
</evidence>
<dbReference type="GeneID" id="98145628"/>
<evidence type="ECO:0000256" key="3">
    <source>
        <dbReference type="ARBA" id="ARBA00006624"/>
    </source>
</evidence>
<evidence type="ECO:0000256" key="5">
    <source>
        <dbReference type="ARBA" id="ARBA00020584"/>
    </source>
</evidence>
<dbReference type="CDD" id="cd02205">
    <property type="entry name" value="CBS_pair_SF"/>
    <property type="match status" value="1"/>
</dbReference>
<dbReference type="PANTHER" id="PTHR13780">
    <property type="entry name" value="AMP-ACTIVATED PROTEIN KINASE, GAMMA REGULATORY SUBUNIT"/>
    <property type="match status" value="1"/>
</dbReference>
<evidence type="ECO:0000256" key="6">
    <source>
        <dbReference type="ARBA" id="ARBA00022490"/>
    </source>
</evidence>
<feature type="domain" description="CBS" evidence="12">
    <location>
        <begin position="276"/>
        <end position="333"/>
    </location>
</feature>
<sequence>MAERQSHDAAADGSNGSNVTSPRSSMDSRPPSIGGRTPRLPHVSSNHQHRQSFSESLRTAPGSPRARRQPSLTQAAIQSLIDHPPAPNHINPAFIDRDWREISIGELVSPDDLKFVEVNTGIEEATNILIDSGAPVLLVRETAEHKTAVGTFDYNDLNTYLLLAAGLTRPDEELLPAYEELARKAREGIPIPMEDVKELGRKEPLTTLPASASVMTAVETFGGGVHRVIVVDEVQNNEVVGIFSQFRLVKFLWENGRCFPVLDQLYPQSLRDLKIGSQNVISINGDKPLCDALLLMHNEGISSVAVIDNHTNVVGNISTTDVKLLTRSSSLPLLRNTCTHFISVILSTRGLQDGKDSFPVFHVHPGSTLAHTVAKVVATKSHRLWVTDPLSPSSSGPPTPSPSMVHIPLHQTNSNQSAQSPPQSPPPSVSPVQHPHQGGPHLPNPAQYPTAPAMGVPSIPTAALPGARLSGRLVGVVSLTDVLNLHARASGLSPADPAETRSRRRRSSSSSVSVRRSGEIGRELFSR</sequence>
<feature type="compositionally biased region" description="Basic and acidic residues" evidence="11">
    <location>
        <begin position="516"/>
        <end position="527"/>
    </location>
</feature>
<evidence type="ECO:0000256" key="10">
    <source>
        <dbReference type="PROSITE-ProRule" id="PRU00703"/>
    </source>
</evidence>
<evidence type="ECO:0000313" key="13">
    <source>
        <dbReference type="EMBL" id="KAL2860895.1"/>
    </source>
</evidence>
<feature type="compositionally biased region" description="Polar residues" evidence="11">
    <location>
        <begin position="43"/>
        <end position="57"/>
    </location>
</feature>
<proteinExistence type="inferred from homology"/>
<dbReference type="InterPro" id="IPR000644">
    <property type="entry name" value="CBS_dom"/>
</dbReference>
<comment type="similarity">
    <text evidence="3 9">Belongs to the SDS23 family.</text>
</comment>
<comment type="subcellular location">
    <subcellularLocation>
        <location evidence="2 9">Cytoplasm</location>
    </subcellularLocation>
</comment>
<protein>
    <recommendedName>
        <fullName evidence="4">Protein SDS23</fullName>
    </recommendedName>
    <alternativeName>
        <fullName evidence="5">Protein sds23</fullName>
    </alternativeName>
</protein>
<evidence type="ECO:0000256" key="7">
    <source>
        <dbReference type="ARBA" id="ARBA00022737"/>
    </source>
</evidence>
<keyword evidence="7" id="KW-0677">Repeat</keyword>
<dbReference type="RefSeq" id="XP_070880789.1">
    <property type="nucleotide sequence ID" value="XM_071030556.1"/>
</dbReference>
<dbReference type="PROSITE" id="PS51371">
    <property type="entry name" value="CBS"/>
    <property type="match status" value="2"/>
</dbReference>
<feature type="region of interest" description="Disordered" evidence="11">
    <location>
        <begin position="491"/>
        <end position="527"/>
    </location>
</feature>
<evidence type="ECO:0000256" key="2">
    <source>
        <dbReference type="ARBA" id="ARBA00004496"/>
    </source>
</evidence>
<evidence type="ECO:0000256" key="4">
    <source>
        <dbReference type="ARBA" id="ARBA00014106"/>
    </source>
</evidence>
<dbReference type="InterPro" id="IPR046342">
    <property type="entry name" value="CBS_dom_sf"/>
</dbReference>
<evidence type="ECO:0000256" key="11">
    <source>
        <dbReference type="SAM" id="MobiDB-lite"/>
    </source>
</evidence>
<gene>
    <name evidence="13" type="ORF">BJX67DRAFT_367753</name>
</gene>
<keyword evidence="6 9" id="KW-0963">Cytoplasm</keyword>
<dbReference type="SMART" id="SM00116">
    <property type="entry name" value="CBS"/>
    <property type="match status" value="2"/>
</dbReference>
<dbReference type="InterPro" id="IPR016711">
    <property type="entry name" value="Ssd23"/>
</dbReference>
<dbReference type="PANTHER" id="PTHR13780:SF36">
    <property type="entry name" value="CBS DOMAIN-CONTAINING PROTEIN"/>
    <property type="match status" value="1"/>
</dbReference>
<reference evidence="13 14" key="1">
    <citation type="submission" date="2024-07" db="EMBL/GenBank/DDBJ databases">
        <title>Section-level genome sequencing and comparative genomics of Aspergillus sections Usti and Cavernicolus.</title>
        <authorList>
            <consortium name="Lawrence Berkeley National Laboratory"/>
            <person name="Nybo J.L."/>
            <person name="Vesth T.C."/>
            <person name="Theobald S."/>
            <person name="Frisvad J.C."/>
            <person name="Larsen T.O."/>
            <person name="Kjaerboelling I."/>
            <person name="Rothschild-Mancinelli K."/>
            <person name="Lyhne E.K."/>
            <person name="Kogle M.E."/>
            <person name="Barry K."/>
            <person name="Clum A."/>
            <person name="Na H."/>
            <person name="Ledsgaard L."/>
            <person name="Lin J."/>
            <person name="Lipzen A."/>
            <person name="Kuo A."/>
            <person name="Riley R."/>
            <person name="Mondo S."/>
            <person name="Labutti K."/>
            <person name="Haridas S."/>
            <person name="Pangalinan J."/>
            <person name="Salamov A.A."/>
            <person name="Simmons B.A."/>
            <person name="Magnuson J.K."/>
            <person name="Chen J."/>
            <person name="Drula E."/>
            <person name="Henrissat B."/>
            <person name="Wiebenga A."/>
            <person name="Lubbers R.J."/>
            <person name="Gomes A.C."/>
            <person name="Macurrencykelacurrency M.R."/>
            <person name="Stajich J."/>
            <person name="Grigoriev I.V."/>
            <person name="Mortensen U.H."/>
            <person name="De Vries R.P."/>
            <person name="Baker S.E."/>
            <person name="Andersen M.R."/>
        </authorList>
    </citation>
    <scope>NUCLEOTIDE SEQUENCE [LARGE SCALE GENOMIC DNA]</scope>
    <source>
        <strain evidence="13 14">CBS 449.75</strain>
    </source>
</reference>
<organism evidence="13 14">
    <name type="scientific">Aspergillus lucknowensis</name>
    <dbReference type="NCBI Taxonomy" id="176173"/>
    <lineage>
        <taxon>Eukaryota</taxon>
        <taxon>Fungi</taxon>
        <taxon>Dikarya</taxon>
        <taxon>Ascomycota</taxon>
        <taxon>Pezizomycotina</taxon>
        <taxon>Eurotiomycetes</taxon>
        <taxon>Eurotiomycetidae</taxon>
        <taxon>Eurotiales</taxon>
        <taxon>Aspergillaceae</taxon>
        <taxon>Aspergillus</taxon>
        <taxon>Aspergillus subgen. Nidulantes</taxon>
    </lineage>
</organism>
<name>A0ABR4L8U5_9EURO</name>
<comment type="function">
    <text evidence="1 9">Involved in DNA replication and cell separation.</text>
</comment>
<evidence type="ECO:0000256" key="8">
    <source>
        <dbReference type="ARBA" id="ARBA00023122"/>
    </source>
</evidence>
<feature type="region of interest" description="Disordered" evidence="11">
    <location>
        <begin position="388"/>
        <end position="453"/>
    </location>
</feature>
<feature type="compositionally biased region" description="Basic and acidic residues" evidence="11">
    <location>
        <begin position="1"/>
        <end position="10"/>
    </location>
</feature>
<dbReference type="EMBL" id="JBFXLQ010000081">
    <property type="protein sequence ID" value="KAL2860895.1"/>
    <property type="molecule type" value="Genomic_DNA"/>
</dbReference>
<feature type="domain" description="CBS" evidence="12">
    <location>
        <begin position="199"/>
        <end position="261"/>
    </location>
</feature>
<evidence type="ECO:0000259" key="12">
    <source>
        <dbReference type="PROSITE" id="PS51371"/>
    </source>
</evidence>